<reference evidence="3" key="2">
    <citation type="submission" date="2009-11" db="EMBL/GenBank/DDBJ databases">
        <title>The Genome Sequence of Allomyces macrogynus strain ATCC 38327.</title>
        <authorList>
            <consortium name="The Broad Institute Genome Sequencing Platform"/>
            <person name="Russ C."/>
            <person name="Cuomo C."/>
            <person name="Shea T."/>
            <person name="Young S.K."/>
            <person name="Zeng Q."/>
            <person name="Koehrsen M."/>
            <person name="Haas B."/>
            <person name="Borodovsky M."/>
            <person name="Guigo R."/>
            <person name="Alvarado L."/>
            <person name="Berlin A."/>
            <person name="Borenstein D."/>
            <person name="Chen Z."/>
            <person name="Engels R."/>
            <person name="Freedman E."/>
            <person name="Gellesch M."/>
            <person name="Goldberg J."/>
            <person name="Griggs A."/>
            <person name="Gujja S."/>
            <person name="Heiman D."/>
            <person name="Hepburn T."/>
            <person name="Howarth C."/>
            <person name="Jen D."/>
            <person name="Larson L."/>
            <person name="Lewis B."/>
            <person name="Mehta T."/>
            <person name="Park D."/>
            <person name="Pearson M."/>
            <person name="Roberts A."/>
            <person name="Saif S."/>
            <person name="Shenoy N."/>
            <person name="Sisk P."/>
            <person name="Stolte C."/>
            <person name="Sykes S."/>
            <person name="Walk T."/>
            <person name="White J."/>
            <person name="Yandava C."/>
            <person name="Burger G."/>
            <person name="Gray M.W."/>
            <person name="Holland P.W.H."/>
            <person name="King N."/>
            <person name="Lang F.B.F."/>
            <person name="Roger A.J."/>
            <person name="Ruiz-Trillo I."/>
            <person name="Lander E."/>
            <person name="Nusbaum C."/>
        </authorList>
    </citation>
    <scope>NUCLEOTIDE SEQUENCE [LARGE SCALE GENOMIC DNA]</scope>
    <source>
        <strain evidence="3">ATCC 38327</strain>
    </source>
</reference>
<dbReference type="VEuPathDB" id="FungiDB:AMAG_14133"/>
<accession>A0A0L0T4E4</accession>
<feature type="compositionally biased region" description="Polar residues" evidence="1">
    <location>
        <begin position="117"/>
        <end position="130"/>
    </location>
</feature>
<gene>
    <name evidence="2" type="ORF">AMAG_14133</name>
</gene>
<evidence type="ECO:0000313" key="2">
    <source>
        <dbReference type="EMBL" id="KNE69576.1"/>
    </source>
</evidence>
<feature type="compositionally biased region" description="Polar residues" evidence="1">
    <location>
        <begin position="13"/>
        <end position="25"/>
    </location>
</feature>
<sequence length="234" mass="23193">MGRSLGDLFSSAAHVSSSPITSTDDSLAPSPPDASFRARSSSNAASAAASAVDSNLFRRASGRSPPKSSALAATAEEELQVPVPAPCALKERAQSTNVLVNSLESAQARHAAVVVPSNESLASSTASGGNMTIGRRSGGSGWRLGGSSKNTGGGSLGAVGAGGGATKQRSLGNLMVVLAGGDRDKDKDKYKENGGRWGDKDKDKDKEKGGGGGGGGSAPGSRPASEDSVQGPSP</sequence>
<proteinExistence type="predicted"/>
<evidence type="ECO:0000313" key="3">
    <source>
        <dbReference type="Proteomes" id="UP000054350"/>
    </source>
</evidence>
<organism evidence="2 3">
    <name type="scientific">Allomyces macrogynus (strain ATCC 38327)</name>
    <name type="common">Allomyces javanicus var. macrogynus</name>
    <dbReference type="NCBI Taxonomy" id="578462"/>
    <lineage>
        <taxon>Eukaryota</taxon>
        <taxon>Fungi</taxon>
        <taxon>Fungi incertae sedis</taxon>
        <taxon>Blastocladiomycota</taxon>
        <taxon>Blastocladiomycetes</taxon>
        <taxon>Blastocladiales</taxon>
        <taxon>Blastocladiaceae</taxon>
        <taxon>Allomyces</taxon>
    </lineage>
</organism>
<reference evidence="2 3" key="1">
    <citation type="submission" date="2009-11" db="EMBL/GenBank/DDBJ databases">
        <title>Annotation of Allomyces macrogynus ATCC 38327.</title>
        <authorList>
            <consortium name="The Broad Institute Genome Sequencing Platform"/>
            <person name="Russ C."/>
            <person name="Cuomo C."/>
            <person name="Burger G."/>
            <person name="Gray M.W."/>
            <person name="Holland P.W.H."/>
            <person name="King N."/>
            <person name="Lang F.B.F."/>
            <person name="Roger A.J."/>
            <person name="Ruiz-Trillo I."/>
            <person name="Young S.K."/>
            <person name="Zeng Q."/>
            <person name="Gargeya S."/>
            <person name="Fitzgerald M."/>
            <person name="Haas B."/>
            <person name="Abouelleil A."/>
            <person name="Alvarado L."/>
            <person name="Arachchi H.M."/>
            <person name="Berlin A."/>
            <person name="Chapman S.B."/>
            <person name="Gearin G."/>
            <person name="Goldberg J."/>
            <person name="Griggs A."/>
            <person name="Gujja S."/>
            <person name="Hansen M."/>
            <person name="Heiman D."/>
            <person name="Howarth C."/>
            <person name="Larimer J."/>
            <person name="Lui A."/>
            <person name="MacDonald P.J.P."/>
            <person name="McCowen C."/>
            <person name="Montmayeur A."/>
            <person name="Murphy C."/>
            <person name="Neiman D."/>
            <person name="Pearson M."/>
            <person name="Priest M."/>
            <person name="Roberts A."/>
            <person name="Saif S."/>
            <person name="Shea T."/>
            <person name="Sisk P."/>
            <person name="Stolte C."/>
            <person name="Sykes S."/>
            <person name="Wortman J."/>
            <person name="Nusbaum C."/>
            <person name="Birren B."/>
        </authorList>
    </citation>
    <scope>NUCLEOTIDE SEQUENCE [LARGE SCALE GENOMIC DNA]</scope>
    <source>
        <strain evidence="2 3">ATCC 38327</strain>
    </source>
</reference>
<protein>
    <submittedName>
        <fullName evidence="2">Uncharacterized protein</fullName>
    </submittedName>
</protein>
<feature type="compositionally biased region" description="Low complexity" evidence="1">
    <location>
        <begin position="34"/>
        <end position="51"/>
    </location>
</feature>
<evidence type="ECO:0000256" key="1">
    <source>
        <dbReference type="SAM" id="MobiDB-lite"/>
    </source>
</evidence>
<keyword evidence="3" id="KW-1185">Reference proteome</keyword>
<dbReference type="Proteomes" id="UP000054350">
    <property type="component" value="Unassembled WGS sequence"/>
</dbReference>
<feature type="compositionally biased region" description="Gly residues" evidence="1">
    <location>
        <begin position="151"/>
        <end position="165"/>
    </location>
</feature>
<feature type="region of interest" description="Disordered" evidence="1">
    <location>
        <begin position="113"/>
        <end position="234"/>
    </location>
</feature>
<dbReference type="AlphaFoldDB" id="A0A0L0T4E4"/>
<feature type="compositionally biased region" description="Basic and acidic residues" evidence="1">
    <location>
        <begin position="181"/>
        <end position="209"/>
    </location>
</feature>
<dbReference type="EMBL" id="GG745361">
    <property type="protein sequence ID" value="KNE69576.1"/>
    <property type="molecule type" value="Genomic_DNA"/>
</dbReference>
<name>A0A0L0T4E4_ALLM3</name>
<feature type="region of interest" description="Disordered" evidence="1">
    <location>
        <begin position="1"/>
        <end position="77"/>
    </location>
</feature>